<evidence type="ECO:0000313" key="2">
    <source>
        <dbReference type="EMBL" id="CAB1451996.1"/>
    </source>
</evidence>
<protein>
    <submittedName>
        <fullName evidence="2">Uncharacterized protein</fullName>
    </submittedName>
</protein>
<keyword evidence="3" id="KW-1185">Reference proteome</keyword>
<comment type="caution">
    <text evidence="2">The sequence shown here is derived from an EMBL/GenBank/DDBJ whole genome shotgun (WGS) entry which is preliminary data.</text>
</comment>
<dbReference type="EMBL" id="CADEAL010004111">
    <property type="protein sequence ID" value="CAB1451996.1"/>
    <property type="molecule type" value="Genomic_DNA"/>
</dbReference>
<accession>A0A9N7Z6E4</accession>
<proteinExistence type="predicted"/>
<name>A0A9N7Z6E4_PLEPL</name>
<gene>
    <name evidence="2" type="ORF">PLEPLA_LOCUS39735</name>
</gene>
<feature type="compositionally biased region" description="Polar residues" evidence="1">
    <location>
        <begin position="51"/>
        <end position="67"/>
    </location>
</feature>
<organism evidence="2 3">
    <name type="scientific">Pleuronectes platessa</name>
    <name type="common">European plaice</name>
    <dbReference type="NCBI Taxonomy" id="8262"/>
    <lineage>
        <taxon>Eukaryota</taxon>
        <taxon>Metazoa</taxon>
        <taxon>Chordata</taxon>
        <taxon>Craniata</taxon>
        <taxon>Vertebrata</taxon>
        <taxon>Euteleostomi</taxon>
        <taxon>Actinopterygii</taxon>
        <taxon>Neopterygii</taxon>
        <taxon>Teleostei</taxon>
        <taxon>Neoteleostei</taxon>
        <taxon>Acanthomorphata</taxon>
        <taxon>Carangaria</taxon>
        <taxon>Pleuronectiformes</taxon>
        <taxon>Pleuronectoidei</taxon>
        <taxon>Pleuronectidae</taxon>
        <taxon>Pleuronectes</taxon>
    </lineage>
</organism>
<sequence length="119" mass="13235">MLQTEQSGDTLPNSRVTIDLEIHLAKRTRTKPSGGPLARYDVYLYRVPRTEPTTSSRPHATTANSPSRAKDRVLRWEDDMYPPSPPCSICSPGSTQSLPVTTTDELQESRPRTLNPSTP</sequence>
<feature type="compositionally biased region" description="Basic and acidic residues" evidence="1">
    <location>
        <begin position="68"/>
        <end position="78"/>
    </location>
</feature>
<evidence type="ECO:0000256" key="1">
    <source>
        <dbReference type="SAM" id="MobiDB-lite"/>
    </source>
</evidence>
<feature type="region of interest" description="Disordered" evidence="1">
    <location>
        <begin position="49"/>
        <end position="119"/>
    </location>
</feature>
<dbReference type="AlphaFoldDB" id="A0A9N7Z6E4"/>
<reference evidence="2" key="1">
    <citation type="submission" date="2020-03" db="EMBL/GenBank/DDBJ databases">
        <authorList>
            <person name="Weist P."/>
        </authorList>
    </citation>
    <scope>NUCLEOTIDE SEQUENCE</scope>
</reference>
<dbReference type="Proteomes" id="UP001153269">
    <property type="component" value="Unassembled WGS sequence"/>
</dbReference>
<evidence type="ECO:0000313" key="3">
    <source>
        <dbReference type="Proteomes" id="UP001153269"/>
    </source>
</evidence>
<feature type="compositionally biased region" description="Polar residues" evidence="1">
    <location>
        <begin position="95"/>
        <end position="104"/>
    </location>
</feature>